<keyword evidence="2 10" id="KW-0723">Serine/threonine-protein kinase</keyword>
<dbReference type="GO" id="GO:0005524">
    <property type="term" value="F:ATP binding"/>
    <property type="evidence" value="ECO:0007669"/>
    <property type="project" value="UniProtKB-UniRule"/>
</dbReference>
<keyword evidence="5 15" id="KW-0418">Kinase</keyword>
<dbReference type="CDD" id="cd14066">
    <property type="entry name" value="STKc_IRAK"/>
    <property type="match status" value="1"/>
</dbReference>
<protein>
    <recommendedName>
        <fullName evidence="1">non-specific serine/threonine protein kinase</fullName>
        <ecNumber evidence="1">2.7.11.1</ecNumber>
    </recommendedName>
</protein>
<dbReference type="GO" id="GO:0004674">
    <property type="term" value="F:protein serine/threonine kinase activity"/>
    <property type="evidence" value="ECO:0007669"/>
    <property type="project" value="UniProtKB-KW"/>
</dbReference>
<comment type="caution">
    <text evidence="15">The sequence shown here is derived from an EMBL/GenBank/DDBJ whole genome shotgun (WGS) entry which is preliminary data.</text>
</comment>
<dbReference type="InterPro" id="IPR011009">
    <property type="entry name" value="Kinase-like_dom_sf"/>
</dbReference>
<evidence type="ECO:0000259" key="14">
    <source>
        <dbReference type="PROSITE" id="PS50011"/>
    </source>
</evidence>
<dbReference type="InterPro" id="IPR001245">
    <property type="entry name" value="Ser-Thr/Tyr_kinase_cat_dom"/>
</dbReference>
<dbReference type="Pfam" id="PF07714">
    <property type="entry name" value="PK_Tyr_Ser-Thr"/>
    <property type="match status" value="1"/>
</dbReference>
<keyword evidence="12" id="KW-0472">Membrane</keyword>
<dbReference type="Gramene" id="Psat04G0124700-T2">
    <property type="protein sequence ID" value="KAI5416127.1"/>
    <property type="gene ID" value="KIW84_041247"/>
</dbReference>
<dbReference type="Gene3D" id="1.10.510.10">
    <property type="entry name" value="Transferase(Phosphotransferase) domain 1"/>
    <property type="match status" value="1"/>
</dbReference>
<evidence type="ECO:0000256" key="10">
    <source>
        <dbReference type="RuleBase" id="RU000304"/>
    </source>
</evidence>
<dbReference type="PROSITE" id="PS50011">
    <property type="entry name" value="PROTEIN_KINASE_DOM"/>
    <property type="match status" value="1"/>
</dbReference>
<feature type="binding site" evidence="9">
    <location>
        <position position="196"/>
    </location>
    <ligand>
        <name>ATP</name>
        <dbReference type="ChEBI" id="CHEBI:30616"/>
    </ligand>
</feature>
<evidence type="ECO:0000313" key="15">
    <source>
        <dbReference type="EMBL" id="KAI5416127.1"/>
    </source>
</evidence>
<evidence type="ECO:0000256" key="13">
    <source>
        <dbReference type="SAM" id="SignalP"/>
    </source>
</evidence>
<evidence type="ECO:0000256" key="6">
    <source>
        <dbReference type="ARBA" id="ARBA00022840"/>
    </source>
</evidence>
<keyword evidence="13" id="KW-0732">Signal</keyword>
<dbReference type="PANTHER" id="PTHR47989:SF71">
    <property type="entry name" value="PROTEIN KINASE DOMAIN-CONTAINING PROTEIN"/>
    <property type="match status" value="1"/>
</dbReference>
<keyword evidence="16" id="KW-1185">Reference proteome</keyword>
<evidence type="ECO:0000256" key="11">
    <source>
        <dbReference type="SAM" id="MobiDB-lite"/>
    </source>
</evidence>
<feature type="signal peptide" evidence="13">
    <location>
        <begin position="1"/>
        <end position="19"/>
    </location>
</feature>
<evidence type="ECO:0000256" key="3">
    <source>
        <dbReference type="ARBA" id="ARBA00022679"/>
    </source>
</evidence>
<keyword evidence="4 9" id="KW-0547">Nucleotide-binding</keyword>
<keyword evidence="15" id="KW-0675">Receptor</keyword>
<dbReference type="InterPro" id="IPR008271">
    <property type="entry name" value="Ser/Thr_kinase_AS"/>
</dbReference>
<dbReference type="Gene3D" id="3.30.200.20">
    <property type="entry name" value="Phosphorylase Kinase, domain 1"/>
    <property type="match status" value="1"/>
</dbReference>
<reference evidence="15 16" key="1">
    <citation type="journal article" date="2022" name="Nat. Genet.">
        <title>Improved pea reference genome and pan-genome highlight genomic features and evolutionary characteristics.</title>
        <authorList>
            <person name="Yang T."/>
            <person name="Liu R."/>
            <person name="Luo Y."/>
            <person name="Hu S."/>
            <person name="Wang D."/>
            <person name="Wang C."/>
            <person name="Pandey M.K."/>
            <person name="Ge S."/>
            <person name="Xu Q."/>
            <person name="Li N."/>
            <person name="Li G."/>
            <person name="Huang Y."/>
            <person name="Saxena R.K."/>
            <person name="Ji Y."/>
            <person name="Li M."/>
            <person name="Yan X."/>
            <person name="He Y."/>
            <person name="Liu Y."/>
            <person name="Wang X."/>
            <person name="Xiang C."/>
            <person name="Varshney R.K."/>
            <person name="Ding H."/>
            <person name="Gao S."/>
            <person name="Zong X."/>
        </authorList>
    </citation>
    <scope>NUCLEOTIDE SEQUENCE [LARGE SCALE GENOMIC DNA]</scope>
    <source>
        <strain evidence="15 16">cv. Zhongwan 6</strain>
    </source>
</reference>
<name>A0A9D4X9F6_PEA</name>
<keyword evidence="12" id="KW-0812">Transmembrane</keyword>
<feature type="chain" id="PRO_5039708970" description="non-specific serine/threonine protein kinase" evidence="13">
    <location>
        <begin position="20"/>
        <end position="458"/>
    </location>
</feature>
<dbReference type="Proteomes" id="UP001058974">
    <property type="component" value="Chromosome 4"/>
</dbReference>
<dbReference type="EC" id="2.7.11.1" evidence="1"/>
<dbReference type="InterPro" id="IPR000719">
    <property type="entry name" value="Prot_kinase_dom"/>
</dbReference>
<evidence type="ECO:0000256" key="1">
    <source>
        <dbReference type="ARBA" id="ARBA00012513"/>
    </source>
</evidence>
<evidence type="ECO:0000256" key="12">
    <source>
        <dbReference type="SAM" id="Phobius"/>
    </source>
</evidence>
<keyword evidence="12" id="KW-1133">Transmembrane helix</keyword>
<evidence type="ECO:0000256" key="4">
    <source>
        <dbReference type="ARBA" id="ARBA00022741"/>
    </source>
</evidence>
<organism evidence="15 16">
    <name type="scientific">Pisum sativum</name>
    <name type="common">Garden pea</name>
    <name type="synonym">Lathyrus oleraceus</name>
    <dbReference type="NCBI Taxonomy" id="3888"/>
    <lineage>
        <taxon>Eukaryota</taxon>
        <taxon>Viridiplantae</taxon>
        <taxon>Streptophyta</taxon>
        <taxon>Embryophyta</taxon>
        <taxon>Tracheophyta</taxon>
        <taxon>Spermatophyta</taxon>
        <taxon>Magnoliopsida</taxon>
        <taxon>eudicotyledons</taxon>
        <taxon>Gunneridae</taxon>
        <taxon>Pentapetalae</taxon>
        <taxon>rosids</taxon>
        <taxon>fabids</taxon>
        <taxon>Fabales</taxon>
        <taxon>Fabaceae</taxon>
        <taxon>Papilionoideae</taxon>
        <taxon>50 kb inversion clade</taxon>
        <taxon>NPAAA clade</taxon>
        <taxon>Hologalegina</taxon>
        <taxon>IRL clade</taxon>
        <taxon>Fabeae</taxon>
        <taxon>Lathyrus</taxon>
    </lineage>
</organism>
<comment type="similarity">
    <text evidence="10">Belongs to the protein kinase superfamily.</text>
</comment>
<evidence type="ECO:0000256" key="9">
    <source>
        <dbReference type="PROSITE-ProRule" id="PRU10141"/>
    </source>
</evidence>
<gene>
    <name evidence="15" type="ORF">KIW84_041247</name>
</gene>
<feature type="region of interest" description="Disordered" evidence="11">
    <location>
        <begin position="118"/>
        <end position="142"/>
    </location>
</feature>
<dbReference type="InterPro" id="IPR017441">
    <property type="entry name" value="Protein_kinase_ATP_BS"/>
</dbReference>
<dbReference type="PROSITE" id="PS00108">
    <property type="entry name" value="PROTEIN_KINASE_ST"/>
    <property type="match status" value="1"/>
</dbReference>
<dbReference type="SUPFAM" id="SSF56112">
    <property type="entry name" value="Protein kinase-like (PK-like)"/>
    <property type="match status" value="1"/>
</dbReference>
<dbReference type="SMART" id="SM00220">
    <property type="entry name" value="S_TKc"/>
    <property type="match status" value="1"/>
</dbReference>
<evidence type="ECO:0000256" key="7">
    <source>
        <dbReference type="ARBA" id="ARBA00047899"/>
    </source>
</evidence>
<comment type="catalytic activity">
    <reaction evidence="7">
        <text>L-threonyl-[protein] + ATP = O-phospho-L-threonyl-[protein] + ADP + H(+)</text>
        <dbReference type="Rhea" id="RHEA:46608"/>
        <dbReference type="Rhea" id="RHEA-COMP:11060"/>
        <dbReference type="Rhea" id="RHEA-COMP:11605"/>
        <dbReference type="ChEBI" id="CHEBI:15378"/>
        <dbReference type="ChEBI" id="CHEBI:30013"/>
        <dbReference type="ChEBI" id="CHEBI:30616"/>
        <dbReference type="ChEBI" id="CHEBI:61977"/>
        <dbReference type="ChEBI" id="CHEBI:456216"/>
        <dbReference type="EC" id="2.7.11.1"/>
    </reaction>
</comment>
<sequence length="458" mass="51058">MDYTVLLLVILLQLSTVFGSGDVLQTKDCGDNSVASSISSHVNLPSKGGRKLLQKGLNNNSTSQGDSKHVSSNHVGIFVGGALLVCCAVVCPCFYGKRRKTTAHAVLEKDSNSMDLASSFEPSVSDKIPSSPLRVPQSPSRFSMSPKLSRLQSLHLNLSQVSKATRNFSETLQIGEGGFGTVYKANLDDGRVVAVKRAKREHFESLRTEFSSEVELLAKIDHRNLVKLLGYIDKGNERILITEFVPNGTLREHLDGLFGKILDFNQRLEIAIDVAHGLTYLHLYAEKQIIHRDVKSSNILLTERMRAKVADFGFAKLGPVSNDHTHISTKVKGTVGYLDPEYMKTYHLTPKSDVYSFGILLLEILTGRRPVEMKKTPEERVTLRWAFRKYNEGNMVELLDPLMQEAVKTDIVMKMLDLAFSCAAPVRSDRPDMKAVCEQLWAIRADYLKSSSEIARRE</sequence>
<comment type="catalytic activity">
    <reaction evidence="8">
        <text>L-seryl-[protein] + ATP = O-phospho-L-seryl-[protein] + ADP + H(+)</text>
        <dbReference type="Rhea" id="RHEA:17989"/>
        <dbReference type="Rhea" id="RHEA-COMP:9863"/>
        <dbReference type="Rhea" id="RHEA-COMP:11604"/>
        <dbReference type="ChEBI" id="CHEBI:15378"/>
        <dbReference type="ChEBI" id="CHEBI:29999"/>
        <dbReference type="ChEBI" id="CHEBI:30616"/>
        <dbReference type="ChEBI" id="CHEBI:83421"/>
        <dbReference type="ChEBI" id="CHEBI:456216"/>
        <dbReference type="EC" id="2.7.11.1"/>
    </reaction>
</comment>
<keyword evidence="6 9" id="KW-0067">ATP-binding</keyword>
<dbReference type="FunFam" id="1.10.510.10:FF:000300">
    <property type="entry name" value="Calmodulin-binding receptor-like cytoplasmic kinase 3"/>
    <property type="match status" value="1"/>
</dbReference>
<evidence type="ECO:0000256" key="8">
    <source>
        <dbReference type="ARBA" id="ARBA00048679"/>
    </source>
</evidence>
<feature type="transmembrane region" description="Helical" evidence="12">
    <location>
        <begin position="75"/>
        <end position="95"/>
    </location>
</feature>
<dbReference type="AlphaFoldDB" id="A0A9D4X9F6"/>
<proteinExistence type="inferred from homology"/>
<dbReference type="FunFam" id="3.30.200.20:FF:000340">
    <property type="entry name" value="Calmodulin-binding receptor-like cytoplasmic kinase 3"/>
    <property type="match status" value="1"/>
</dbReference>
<keyword evidence="3" id="KW-0808">Transferase</keyword>
<dbReference type="PANTHER" id="PTHR47989">
    <property type="entry name" value="OS01G0750732 PROTEIN"/>
    <property type="match status" value="1"/>
</dbReference>
<dbReference type="EMBL" id="JAMSHJ010000004">
    <property type="protein sequence ID" value="KAI5416127.1"/>
    <property type="molecule type" value="Genomic_DNA"/>
</dbReference>
<feature type="domain" description="Protein kinase" evidence="14">
    <location>
        <begin position="168"/>
        <end position="442"/>
    </location>
</feature>
<evidence type="ECO:0000256" key="2">
    <source>
        <dbReference type="ARBA" id="ARBA00022527"/>
    </source>
</evidence>
<dbReference type="Gramene" id="PSAT_LOCUS18120_t1">
    <property type="protein sequence ID" value="CAL5198681.1"/>
    <property type="gene ID" value="PSAT_LOCUS18120"/>
</dbReference>
<evidence type="ECO:0000256" key="5">
    <source>
        <dbReference type="ARBA" id="ARBA00022777"/>
    </source>
</evidence>
<dbReference type="PROSITE" id="PS00107">
    <property type="entry name" value="PROTEIN_KINASE_ATP"/>
    <property type="match status" value="1"/>
</dbReference>
<accession>A0A9D4X9F6</accession>
<evidence type="ECO:0000313" key="16">
    <source>
        <dbReference type="Proteomes" id="UP001058974"/>
    </source>
</evidence>